<dbReference type="EMBL" id="VXIV02001836">
    <property type="protein sequence ID" value="KAF6029264.1"/>
    <property type="molecule type" value="Genomic_DNA"/>
</dbReference>
<accession>A0A7J7JUA9</accession>
<reference evidence="2" key="1">
    <citation type="submission" date="2020-06" db="EMBL/GenBank/DDBJ databases">
        <title>Draft genome of Bugula neritina, a colonial animal packing powerful symbionts and potential medicines.</title>
        <authorList>
            <person name="Rayko M."/>
        </authorList>
    </citation>
    <scope>NUCLEOTIDE SEQUENCE [LARGE SCALE GENOMIC DNA]</scope>
    <source>
        <strain evidence="2">Kwan_BN1</strain>
    </source>
</reference>
<evidence type="ECO:0000313" key="2">
    <source>
        <dbReference type="EMBL" id="KAF6029264.1"/>
    </source>
</evidence>
<dbReference type="Pfam" id="PF00078">
    <property type="entry name" value="RVT_1"/>
    <property type="match status" value="1"/>
</dbReference>
<dbReference type="SUPFAM" id="SSF56672">
    <property type="entry name" value="DNA/RNA polymerases"/>
    <property type="match status" value="1"/>
</dbReference>
<evidence type="ECO:0000259" key="1">
    <source>
        <dbReference type="PROSITE" id="PS50878"/>
    </source>
</evidence>
<dbReference type="InterPro" id="IPR000477">
    <property type="entry name" value="RT_dom"/>
</dbReference>
<dbReference type="OrthoDB" id="10062389at2759"/>
<name>A0A7J7JUA9_BUGNE</name>
<feature type="domain" description="Reverse transcriptase" evidence="1">
    <location>
        <begin position="1"/>
        <end position="189"/>
    </location>
</feature>
<comment type="caution">
    <text evidence="2">The sequence shown here is derived from an EMBL/GenBank/DDBJ whole genome shotgun (WGS) entry which is preliminary data.</text>
</comment>
<evidence type="ECO:0000313" key="3">
    <source>
        <dbReference type="Proteomes" id="UP000593567"/>
    </source>
</evidence>
<dbReference type="PANTHER" id="PTHR33332">
    <property type="entry name" value="REVERSE TRANSCRIPTASE DOMAIN-CONTAINING PROTEIN"/>
    <property type="match status" value="1"/>
</dbReference>
<sequence>MGYYFHRYTKWLLILALAIRNTKIRESLNKRLPKALAEAFDKVPHKFLTHKIKVYKFDVNEVKWIAQWLSKRTSMVLVNGRKSHKFAITSGVPQGSVLGPLLFLLFINDMPLCVNDSYCRLYADDTLLGMDIIKCGPSKLQKSVTSLYDWSIKWGMSFNPHKCMHMALGKNLPSFKLFMNGDLKWHEHT</sequence>
<protein>
    <recommendedName>
        <fullName evidence="1">Reverse transcriptase domain-containing protein</fullName>
    </recommendedName>
</protein>
<proteinExistence type="predicted"/>
<dbReference type="AlphaFoldDB" id="A0A7J7JUA9"/>
<gene>
    <name evidence="2" type="ORF">EB796_012410</name>
</gene>
<keyword evidence="3" id="KW-1185">Reference proteome</keyword>
<organism evidence="2 3">
    <name type="scientific">Bugula neritina</name>
    <name type="common">Brown bryozoan</name>
    <name type="synonym">Sertularia neritina</name>
    <dbReference type="NCBI Taxonomy" id="10212"/>
    <lineage>
        <taxon>Eukaryota</taxon>
        <taxon>Metazoa</taxon>
        <taxon>Spiralia</taxon>
        <taxon>Lophotrochozoa</taxon>
        <taxon>Bryozoa</taxon>
        <taxon>Gymnolaemata</taxon>
        <taxon>Cheilostomatida</taxon>
        <taxon>Flustrina</taxon>
        <taxon>Buguloidea</taxon>
        <taxon>Bugulidae</taxon>
        <taxon>Bugula</taxon>
    </lineage>
</organism>
<dbReference type="InterPro" id="IPR043502">
    <property type="entry name" value="DNA/RNA_pol_sf"/>
</dbReference>
<dbReference type="Proteomes" id="UP000593567">
    <property type="component" value="Unassembled WGS sequence"/>
</dbReference>
<dbReference type="PROSITE" id="PS50878">
    <property type="entry name" value="RT_POL"/>
    <property type="match status" value="1"/>
</dbReference>